<evidence type="ECO:0000313" key="9">
    <source>
        <dbReference type="EMBL" id="TMR32348.1"/>
    </source>
</evidence>
<comment type="similarity">
    <text evidence="6">Belongs to the ABC-4 integral membrane protein family.</text>
</comment>
<evidence type="ECO:0000256" key="5">
    <source>
        <dbReference type="ARBA" id="ARBA00023136"/>
    </source>
</evidence>
<evidence type="ECO:0000256" key="6">
    <source>
        <dbReference type="ARBA" id="ARBA00038076"/>
    </source>
</evidence>
<dbReference type="GO" id="GO:0022857">
    <property type="term" value="F:transmembrane transporter activity"/>
    <property type="evidence" value="ECO:0007669"/>
    <property type="project" value="TreeGrafter"/>
</dbReference>
<dbReference type="OrthoDB" id="3223244at2"/>
<dbReference type="Proteomes" id="UP000305238">
    <property type="component" value="Unassembled WGS sequence"/>
</dbReference>
<evidence type="ECO:0000259" key="8">
    <source>
        <dbReference type="Pfam" id="PF02687"/>
    </source>
</evidence>
<organism evidence="9 10">
    <name type="scientific">Actinomadura geliboluensis</name>
    <dbReference type="NCBI Taxonomy" id="882440"/>
    <lineage>
        <taxon>Bacteria</taxon>
        <taxon>Bacillati</taxon>
        <taxon>Actinomycetota</taxon>
        <taxon>Actinomycetes</taxon>
        <taxon>Streptosporangiales</taxon>
        <taxon>Thermomonosporaceae</taxon>
        <taxon>Actinomadura</taxon>
    </lineage>
</organism>
<keyword evidence="2" id="KW-1003">Cell membrane</keyword>
<reference evidence="9 10" key="1">
    <citation type="submission" date="2019-05" db="EMBL/GenBank/DDBJ databases">
        <title>Draft genome sequence of Actinomadura geliboluensis A8036.</title>
        <authorList>
            <person name="Saricaoglu S."/>
            <person name="Isik K."/>
        </authorList>
    </citation>
    <scope>NUCLEOTIDE SEQUENCE [LARGE SCALE GENOMIC DNA]</scope>
    <source>
        <strain evidence="9 10">A8036</strain>
    </source>
</reference>
<dbReference type="PANTHER" id="PTHR30572">
    <property type="entry name" value="MEMBRANE COMPONENT OF TRANSPORTER-RELATED"/>
    <property type="match status" value="1"/>
</dbReference>
<evidence type="ECO:0000256" key="7">
    <source>
        <dbReference type="SAM" id="Phobius"/>
    </source>
</evidence>
<dbReference type="EMBL" id="VCKZ01000269">
    <property type="protein sequence ID" value="TMR32348.1"/>
    <property type="molecule type" value="Genomic_DNA"/>
</dbReference>
<dbReference type="RefSeq" id="WP_138639812.1">
    <property type="nucleotide sequence ID" value="NZ_VCKZ01000269.1"/>
</dbReference>
<keyword evidence="3 7" id="KW-0812">Transmembrane</keyword>
<evidence type="ECO:0000256" key="4">
    <source>
        <dbReference type="ARBA" id="ARBA00022989"/>
    </source>
</evidence>
<feature type="transmembrane region" description="Helical" evidence="7">
    <location>
        <begin position="108"/>
        <end position="138"/>
    </location>
</feature>
<gene>
    <name evidence="9" type="ORF">ETD96_29745</name>
</gene>
<keyword evidence="10" id="KW-1185">Reference proteome</keyword>
<evidence type="ECO:0000256" key="2">
    <source>
        <dbReference type="ARBA" id="ARBA00022475"/>
    </source>
</evidence>
<dbReference type="InterPro" id="IPR050250">
    <property type="entry name" value="Macrolide_Exporter_MacB"/>
</dbReference>
<dbReference type="GO" id="GO:0005886">
    <property type="term" value="C:plasma membrane"/>
    <property type="evidence" value="ECO:0007669"/>
    <property type="project" value="UniProtKB-SubCell"/>
</dbReference>
<dbReference type="InterPro" id="IPR003838">
    <property type="entry name" value="ABC3_permease_C"/>
</dbReference>
<keyword evidence="4 7" id="KW-1133">Transmembrane helix</keyword>
<accession>A0A5S4GHA5</accession>
<sequence length="190" mass="19242">MPRDLVPAAMLADAPTETMVRVAPGTSPEAVADRIRAAGLGEVRTVGRWADARVAEQQRGTMGIMAVLMGMSGLYAAIAVVNAVVIAAAERRGEFAVARATGLRRRQVVVMAAVEAAAVTVIGLLLGALVAAAALAGFHPGPGGVRILAVPWTLFGLLVVASLAITTAAGALTAMAATRPSPTTLLAARE</sequence>
<name>A0A5S4GHA5_9ACTN</name>
<evidence type="ECO:0000313" key="10">
    <source>
        <dbReference type="Proteomes" id="UP000305238"/>
    </source>
</evidence>
<dbReference type="AlphaFoldDB" id="A0A5S4GHA5"/>
<dbReference type="PANTHER" id="PTHR30572:SF4">
    <property type="entry name" value="ABC TRANSPORTER PERMEASE YTRF"/>
    <property type="match status" value="1"/>
</dbReference>
<comment type="caution">
    <text evidence="9">The sequence shown here is derived from an EMBL/GenBank/DDBJ whole genome shotgun (WGS) entry which is preliminary data.</text>
</comment>
<protein>
    <submittedName>
        <fullName evidence="9">FtsX-like permease family protein</fullName>
    </submittedName>
</protein>
<dbReference type="Pfam" id="PF02687">
    <property type="entry name" value="FtsX"/>
    <property type="match status" value="1"/>
</dbReference>
<feature type="transmembrane region" description="Helical" evidence="7">
    <location>
        <begin position="64"/>
        <end position="87"/>
    </location>
</feature>
<proteinExistence type="inferred from homology"/>
<evidence type="ECO:0000256" key="1">
    <source>
        <dbReference type="ARBA" id="ARBA00004651"/>
    </source>
</evidence>
<feature type="domain" description="ABC3 transporter permease C-terminal" evidence="8">
    <location>
        <begin position="67"/>
        <end position="181"/>
    </location>
</feature>
<feature type="transmembrane region" description="Helical" evidence="7">
    <location>
        <begin position="150"/>
        <end position="172"/>
    </location>
</feature>
<comment type="subcellular location">
    <subcellularLocation>
        <location evidence="1">Cell membrane</location>
        <topology evidence="1">Multi-pass membrane protein</topology>
    </subcellularLocation>
</comment>
<keyword evidence="5 7" id="KW-0472">Membrane</keyword>
<evidence type="ECO:0000256" key="3">
    <source>
        <dbReference type="ARBA" id="ARBA00022692"/>
    </source>
</evidence>